<dbReference type="InterPro" id="IPR036514">
    <property type="entry name" value="SGNH_hydro_sf"/>
</dbReference>
<proteinExistence type="predicted"/>
<dbReference type="Gene3D" id="3.40.50.1110">
    <property type="entry name" value="SGNH hydrolase"/>
    <property type="match status" value="1"/>
</dbReference>
<reference evidence="2 3" key="1">
    <citation type="submission" date="2020-08" db="EMBL/GenBank/DDBJ databases">
        <title>Genomic Encyclopedia of Type Strains, Phase IV (KMG-IV): sequencing the most valuable type-strain genomes for metagenomic binning, comparative biology and taxonomic classification.</title>
        <authorList>
            <person name="Goeker M."/>
        </authorList>
    </citation>
    <scope>NUCLEOTIDE SEQUENCE [LARGE SCALE GENOMIC DNA]</scope>
    <source>
        <strain evidence="2 3">DSM 106146</strain>
    </source>
</reference>
<evidence type="ECO:0000313" key="2">
    <source>
        <dbReference type="EMBL" id="MBB5265654.1"/>
    </source>
</evidence>
<keyword evidence="3" id="KW-1185">Reference proteome</keyword>
<dbReference type="PANTHER" id="PTHR43784:SF2">
    <property type="entry name" value="GDSL-LIKE LIPASE_ACYLHYDROLASE, PUTATIVE (AFU_ORTHOLOGUE AFUA_2G00820)-RELATED"/>
    <property type="match status" value="1"/>
</dbReference>
<dbReference type="Proteomes" id="UP000543642">
    <property type="component" value="Unassembled WGS sequence"/>
</dbReference>
<dbReference type="RefSeq" id="WP_183775671.1">
    <property type="nucleotide sequence ID" value="NZ_JACHFW010000013.1"/>
</dbReference>
<evidence type="ECO:0000259" key="1">
    <source>
        <dbReference type="Pfam" id="PF13472"/>
    </source>
</evidence>
<dbReference type="EMBL" id="JACHFW010000013">
    <property type="protein sequence ID" value="MBB5265654.1"/>
    <property type="molecule type" value="Genomic_DNA"/>
</dbReference>
<accession>A0A7W8HC86</accession>
<dbReference type="PANTHER" id="PTHR43784">
    <property type="entry name" value="GDSL-LIKE LIPASE/ACYLHYDROLASE, PUTATIVE (AFU_ORTHOLOGUE AFUA_2G00820)-RELATED"/>
    <property type="match status" value="1"/>
</dbReference>
<organism evidence="2 3">
    <name type="scientific">Catenibacillus scindens</name>
    <dbReference type="NCBI Taxonomy" id="673271"/>
    <lineage>
        <taxon>Bacteria</taxon>
        <taxon>Bacillati</taxon>
        <taxon>Bacillota</taxon>
        <taxon>Clostridia</taxon>
        <taxon>Lachnospirales</taxon>
        <taxon>Lachnospiraceae</taxon>
        <taxon>Catenibacillus</taxon>
    </lineage>
</organism>
<dbReference type="InterPro" id="IPR053140">
    <property type="entry name" value="GDSL_Rv0518-like"/>
</dbReference>
<evidence type="ECO:0000313" key="3">
    <source>
        <dbReference type="Proteomes" id="UP000543642"/>
    </source>
</evidence>
<sequence>MMLRWVTEWACAQCDCRLFISPLPDKTLRCRFKSTSDGEALRFLLSNFYGSEPVRIEKATVTIGEACFRLTAGGRSGFTVAALQSIRTDPVKFRIYAGDEVEICFYVKDDIISGSMTQTGEHSVVGDYTAPGRFIIEPNQRTVLPQIPEAVFQEPLMLVQAMEILTGEESFAVAAFGDSITQMGFWFNPLRDKLLNASSGRITALNLGISGNRLLRSTPDRCIFGEAFGDSALIRVYQDILTLSGVSKVIIALGVNDISQPGTDDVGGKCVDEMPSFGQMARGYKILKDVLEKNGIQVYGATITPFEGYSGFNEGAESLRNQVNEWMRGKEVFEHIIDFDQAICDPFHKSRIRPEYDSGDHLHPNETGGRAMFDRIPVDGFTDR</sequence>
<gene>
    <name evidence="2" type="ORF">HNP82_002801</name>
</gene>
<name>A0A7W8HC86_9FIRM</name>
<feature type="domain" description="SGNH hydrolase-type esterase" evidence="1">
    <location>
        <begin position="175"/>
        <end position="370"/>
    </location>
</feature>
<dbReference type="AlphaFoldDB" id="A0A7W8HC86"/>
<comment type="caution">
    <text evidence="2">The sequence shown here is derived from an EMBL/GenBank/DDBJ whole genome shotgun (WGS) entry which is preliminary data.</text>
</comment>
<dbReference type="SUPFAM" id="SSF52266">
    <property type="entry name" value="SGNH hydrolase"/>
    <property type="match status" value="1"/>
</dbReference>
<protein>
    <submittedName>
        <fullName evidence="2">Lysophospholipase L1-like esterase</fullName>
    </submittedName>
</protein>
<dbReference type="InterPro" id="IPR013830">
    <property type="entry name" value="SGNH_hydro"/>
</dbReference>
<dbReference type="Pfam" id="PF13472">
    <property type="entry name" value="Lipase_GDSL_2"/>
    <property type="match status" value="1"/>
</dbReference>